<dbReference type="Proteomes" id="UP000245433">
    <property type="component" value="Unassembled WGS sequence"/>
</dbReference>
<accession>A0A2U1D4G7</accession>
<gene>
    <name evidence="6" type="ORF">C7384_11110</name>
</gene>
<keyword evidence="3 6" id="KW-0067">ATP-binding</keyword>
<dbReference type="SMART" id="SM00382">
    <property type="entry name" value="AAA"/>
    <property type="match status" value="1"/>
</dbReference>
<name>A0A2U1D4G7_9LACO</name>
<proteinExistence type="predicted"/>
<keyword evidence="2" id="KW-0547">Nucleotide-binding</keyword>
<dbReference type="PROSITE" id="PS50893">
    <property type="entry name" value="ABC_TRANSPORTER_2"/>
    <property type="match status" value="1"/>
</dbReference>
<evidence type="ECO:0000259" key="5">
    <source>
        <dbReference type="PROSITE" id="PS50893"/>
    </source>
</evidence>
<organism evidence="6 7">
    <name type="scientific">Convivina intestini</name>
    <dbReference type="NCBI Taxonomy" id="1505726"/>
    <lineage>
        <taxon>Bacteria</taxon>
        <taxon>Bacillati</taxon>
        <taxon>Bacillota</taxon>
        <taxon>Bacilli</taxon>
        <taxon>Lactobacillales</taxon>
        <taxon>Lactobacillaceae</taxon>
        <taxon>Convivina</taxon>
    </lineage>
</organism>
<dbReference type="PANTHER" id="PTHR42781:SF4">
    <property type="entry name" value="SPERMIDINE_PUTRESCINE IMPORT ATP-BINDING PROTEIN POTA"/>
    <property type="match status" value="1"/>
</dbReference>
<dbReference type="InterPro" id="IPR003593">
    <property type="entry name" value="AAA+_ATPase"/>
</dbReference>
<dbReference type="RefSeq" id="WP_089939936.1">
    <property type="nucleotide sequence ID" value="NZ_CAKOEX010000012.1"/>
</dbReference>
<evidence type="ECO:0000256" key="1">
    <source>
        <dbReference type="ARBA" id="ARBA00022448"/>
    </source>
</evidence>
<dbReference type="GO" id="GO:0015418">
    <property type="term" value="F:ABC-type quaternary ammonium compound transporting activity"/>
    <property type="evidence" value="ECO:0007669"/>
    <property type="project" value="UniProtKB-EC"/>
</dbReference>
<dbReference type="FunFam" id="3.40.50.300:FF:000425">
    <property type="entry name" value="Probable ABC transporter, ATP-binding subunit"/>
    <property type="match status" value="1"/>
</dbReference>
<sequence length="307" mass="33943">MITFKNISKSYQGKLALNQINLAIDSHELFVLVGPSGSGKTTLLKMINRLNTPTVGRIEVDGQDISQVKDINDLRHQIGYVLQSGALFPNLTVAQNIAVTLNAQALSKAEQDDRIRQMLMRVSLDPDVFMNRLPKELSGGEAQRVGIVRALIFNPKIILMDESFSALDPLSRKQLQNLLIDLHQEFQMTIVFVTHDMQEALHLATRLAVLKDGQIQQVGRPDQIQKYPANQFVADFFDDYQAKVPLVKDVLAAGLGQPSQQSASPIALQATIYELAQALQQAPEVVIGNRSLTMADLGTYLAQQAED</sequence>
<dbReference type="GO" id="GO:0005524">
    <property type="term" value="F:ATP binding"/>
    <property type="evidence" value="ECO:0007669"/>
    <property type="project" value="UniProtKB-KW"/>
</dbReference>
<dbReference type="Gene3D" id="3.40.50.300">
    <property type="entry name" value="P-loop containing nucleotide triphosphate hydrolases"/>
    <property type="match status" value="1"/>
</dbReference>
<evidence type="ECO:0000313" key="7">
    <source>
        <dbReference type="Proteomes" id="UP000245433"/>
    </source>
</evidence>
<dbReference type="EMBL" id="QEKT01000011">
    <property type="protein sequence ID" value="PVY82573.1"/>
    <property type="molecule type" value="Genomic_DNA"/>
</dbReference>
<feature type="domain" description="ABC transporter" evidence="5">
    <location>
        <begin position="2"/>
        <end position="237"/>
    </location>
</feature>
<dbReference type="GO" id="GO:0016887">
    <property type="term" value="F:ATP hydrolysis activity"/>
    <property type="evidence" value="ECO:0007669"/>
    <property type="project" value="InterPro"/>
</dbReference>
<comment type="caution">
    <text evidence="6">The sequence shown here is derived from an EMBL/GenBank/DDBJ whole genome shotgun (WGS) entry which is preliminary data.</text>
</comment>
<dbReference type="Pfam" id="PF00005">
    <property type="entry name" value="ABC_tran"/>
    <property type="match status" value="1"/>
</dbReference>
<dbReference type="SUPFAM" id="SSF52540">
    <property type="entry name" value="P-loop containing nucleoside triphosphate hydrolases"/>
    <property type="match status" value="1"/>
</dbReference>
<dbReference type="PROSITE" id="PS00211">
    <property type="entry name" value="ABC_TRANSPORTER_1"/>
    <property type="match status" value="1"/>
</dbReference>
<dbReference type="EC" id="7.6.2.9" evidence="4"/>
<reference evidence="6 7" key="1">
    <citation type="submission" date="2018-04" db="EMBL/GenBank/DDBJ databases">
        <title>Genomic Encyclopedia of Type Strains, Phase IV (KMG-IV): sequencing the most valuable type-strain genomes for metagenomic binning, comparative biology and taxonomic classification.</title>
        <authorList>
            <person name="Goeker M."/>
        </authorList>
    </citation>
    <scope>NUCLEOTIDE SEQUENCE [LARGE SCALE GENOMIC DNA]</scope>
    <source>
        <strain evidence="6 7">DSM 28795</strain>
    </source>
</reference>
<keyword evidence="1" id="KW-0813">Transport</keyword>
<dbReference type="InterPro" id="IPR003439">
    <property type="entry name" value="ABC_transporter-like_ATP-bd"/>
</dbReference>
<dbReference type="PANTHER" id="PTHR42781">
    <property type="entry name" value="SPERMIDINE/PUTRESCINE IMPORT ATP-BINDING PROTEIN POTA"/>
    <property type="match status" value="1"/>
</dbReference>
<dbReference type="AlphaFoldDB" id="A0A2U1D4G7"/>
<protein>
    <recommendedName>
        <fullName evidence="4">ABC-type quaternary amine transporter</fullName>
        <ecNumber evidence="4">7.6.2.9</ecNumber>
    </recommendedName>
</protein>
<dbReference type="InterPro" id="IPR017871">
    <property type="entry name" value="ABC_transporter-like_CS"/>
</dbReference>
<evidence type="ECO:0000313" key="6">
    <source>
        <dbReference type="EMBL" id="PVY82573.1"/>
    </source>
</evidence>
<evidence type="ECO:0000256" key="2">
    <source>
        <dbReference type="ARBA" id="ARBA00022741"/>
    </source>
</evidence>
<dbReference type="InterPro" id="IPR050093">
    <property type="entry name" value="ABC_SmlMolc_Importer"/>
</dbReference>
<evidence type="ECO:0000256" key="3">
    <source>
        <dbReference type="ARBA" id="ARBA00022840"/>
    </source>
</evidence>
<dbReference type="InterPro" id="IPR027417">
    <property type="entry name" value="P-loop_NTPase"/>
</dbReference>
<dbReference type="OrthoDB" id="9802264at2"/>
<evidence type="ECO:0000256" key="4">
    <source>
        <dbReference type="ARBA" id="ARBA00066388"/>
    </source>
</evidence>
<keyword evidence="7" id="KW-1185">Reference proteome</keyword>